<dbReference type="Pfam" id="PF01571">
    <property type="entry name" value="GCV_T"/>
    <property type="match status" value="1"/>
</dbReference>
<dbReference type="InterPro" id="IPR006222">
    <property type="entry name" value="GCVT_N"/>
</dbReference>
<dbReference type="Gene3D" id="3.30.1360.120">
    <property type="entry name" value="Probable tRNA modification gtpase trme, domain 1"/>
    <property type="match status" value="1"/>
</dbReference>
<dbReference type="EMBL" id="JX946307">
    <property type="protein sequence ID" value="AGH13568.1"/>
    <property type="molecule type" value="Genomic_DNA"/>
</dbReference>
<dbReference type="PANTHER" id="PTHR43757">
    <property type="entry name" value="AMINOMETHYLTRANSFERASE"/>
    <property type="match status" value="1"/>
</dbReference>
<feature type="domain" description="Aminomethyltransferase C-terminal" evidence="3">
    <location>
        <begin position="323"/>
        <end position="396"/>
    </location>
</feature>
<dbReference type="InterPro" id="IPR013977">
    <property type="entry name" value="GcvT_C"/>
</dbReference>
<evidence type="ECO:0000259" key="3">
    <source>
        <dbReference type="Pfam" id="PF08669"/>
    </source>
</evidence>
<sequence>MLLQTPFHSRTATRCRSRRWRNWSGYAAALTYEPGHEYEYYAVRSGSALFDISPLRKYEITGPDAAALVDRIVTRNVFCCAPGRVLYTPWCDEAGKLIDDGTVQRLGADIFRVTTADPCLRWFQDCALGMDATVRDISLDLAALALQGPTSRDILARIVTGADIAVLPFFALAEGHVGAVPVTITRTGYTGDLGYELWCHPTHALDLWDALMETGRGYGLAPAGLDALDIARIEAGLLLKDVDYVSSWTALIESRKSSPYEAGLGWTVQPRLGRDFVGSRALAREAAEPSQWALAGLEVDWPRIEERFAAVGLPPLVAGRASRDAVPIYADGGKTTGRQIGYVTSSTFSPILKKYIALATIRRAFARPGTRIQIELTVEFVRHRVPATVVKTPFFDPPRKRT</sequence>
<accession>V5JAK4</accession>
<proteinExistence type="predicted"/>
<dbReference type="PANTHER" id="PTHR43757:SF2">
    <property type="entry name" value="AMINOMETHYLTRANSFERASE, MITOCHONDRIAL"/>
    <property type="match status" value="1"/>
</dbReference>
<protein>
    <submittedName>
        <fullName evidence="4">Aminomethyltransferase</fullName>
    </submittedName>
</protein>
<dbReference type="AlphaFoldDB" id="V5JAK4"/>
<dbReference type="SUPFAM" id="SSF101790">
    <property type="entry name" value="Aminomethyltransferase beta-barrel domain"/>
    <property type="match status" value="1"/>
</dbReference>
<reference evidence="4" key="1">
    <citation type="journal article" date="2013" name="Environ. Microbiol. Rep.">
        <title>Polyketide genes in the marine sponge Plakortis simplex: a new group of mono-modular type I polyketide synthases from sponge symbionts.</title>
        <authorList>
            <person name="Della Sala G."/>
            <person name="Hochmuth T."/>
            <person name="Costantino V."/>
            <person name="Teta R."/>
            <person name="Gerwick W."/>
            <person name="Gerwick L."/>
            <person name="Piel J."/>
            <person name="Mangoni A."/>
        </authorList>
    </citation>
    <scope>NUCLEOTIDE SEQUENCE</scope>
</reference>
<dbReference type="Pfam" id="PF08669">
    <property type="entry name" value="GCV_T_C"/>
    <property type="match status" value="1"/>
</dbReference>
<feature type="binding site" evidence="1">
    <location>
        <position position="196"/>
    </location>
    <ligand>
        <name>substrate</name>
    </ligand>
</feature>
<keyword evidence="4" id="KW-0489">Methyltransferase</keyword>
<name>V5JAK4_UNCXX</name>
<evidence type="ECO:0000256" key="1">
    <source>
        <dbReference type="PIRSR" id="PIRSR006487-1"/>
    </source>
</evidence>
<evidence type="ECO:0000313" key="4">
    <source>
        <dbReference type="EMBL" id="AGH13568.1"/>
    </source>
</evidence>
<dbReference type="InterPro" id="IPR028896">
    <property type="entry name" value="GcvT/YgfZ/DmdA"/>
</dbReference>
<dbReference type="GO" id="GO:0008168">
    <property type="term" value="F:methyltransferase activity"/>
    <property type="evidence" value="ECO:0007669"/>
    <property type="project" value="UniProtKB-KW"/>
</dbReference>
<organism evidence="4">
    <name type="scientific">bacterium symbiont of Plakortis simplex pPS11G3</name>
    <dbReference type="NCBI Taxonomy" id="1256902"/>
    <lineage>
        <taxon>Bacteria</taxon>
    </lineage>
</organism>
<dbReference type="SUPFAM" id="SSF103025">
    <property type="entry name" value="Folate-binding domain"/>
    <property type="match status" value="1"/>
</dbReference>
<keyword evidence="4" id="KW-0808">Transferase</keyword>
<feature type="domain" description="GCVT N-terminal" evidence="2">
    <location>
        <begin position="22"/>
        <end position="269"/>
    </location>
</feature>
<evidence type="ECO:0000259" key="2">
    <source>
        <dbReference type="Pfam" id="PF01571"/>
    </source>
</evidence>
<dbReference type="GO" id="GO:0032259">
    <property type="term" value="P:methylation"/>
    <property type="evidence" value="ECO:0007669"/>
    <property type="project" value="UniProtKB-KW"/>
</dbReference>
<dbReference type="InterPro" id="IPR027266">
    <property type="entry name" value="TrmE/GcvT-like"/>
</dbReference>
<dbReference type="PIRSF" id="PIRSF006487">
    <property type="entry name" value="GcvT"/>
    <property type="match status" value="1"/>
</dbReference>
<dbReference type="InterPro" id="IPR029043">
    <property type="entry name" value="GcvT/YgfZ_C"/>
</dbReference>